<feature type="transmembrane region" description="Helical" evidence="1">
    <location>
        <begin position="56"/>
        <end position="79"/>
    </location>
</feature>
<dbReference type="Proteomes" id="UP000625735">
    <property type="component" value="Unassembled WGS sequence"/>
</dbReference>
<evidence type="ECO:0000256" key="1">
    <source>
        <dbReference type="SAM" id="Phobius"/>
    </source>
</evidence>
<proteinExistence type="predicted"/>
<dbReference type="AlphaFoldDB" id="A0A916Y9J0"/>
<keyword evidence="1" id="KW-0812">Transmembrane</keyword>
<keyword evidence="1" id="KW-0472">Membrane</keyword>
<reference evidence="2" key="1">
    <citation type="journal article" date="2014" name="Int. J. Syst. Evol. Microbiol.">
        <title>Complete genome sequence of Corynebacterium casei LMG S-19264T (=DSM 44701T), isolated from a smear-ripened cheese.</title>
        <authorList>
            <consortium name="US DOE Joint Genome Institute (JGI-PGF)"/>
            <person name="Walter F."/>
            <person name="Albersmeier A."/>
            <person name="Kalinowski J."/>
            <person name="Ruckert C."/>
        </authorList>
    </citation>
    <scope>NUCLEOTIDE SEQUENCE</scope>
    <source>
        <strain evidence="2">CGMCC 1.12506</strain>
    </source>
</reference>
<dbReference type="EMBL" id="BMFG01000018">
    <property type="protein sequence ID" value="GGD36449.1"/>
    <property type="molecule type" value="Genomic_DNA"/>
</dbReference>
<reference evidence="2" key="2">
    <citation type="submission" date="2020-09" db="EMBL/GenBank/DDBJ databases">
        <authorList>
            <person name="Sun Q."/>
            <person name="Zhou Y."/>
        </authorList>
    </citation>
    <scope>NUCLEOTIDE SEQUENCE</scope>
    <source>
        <strain evidence="2">CGMCC 1.12506</strain>
    </source>
</reference>
<evidence type="ECO:0000313" key="2">
    <source>
        <dbReference type="EMBL" id="GGD36449.1"/>
    </source>
</evidence>
<sequence>MKQLTWKLILPLTVISFGTITKWWYTLPVDAPDTLYSGFPFPFVGDGWHTSMSLQIFVIELIADILIYFFIWFAIVFCINKYLIKIKTYKIVTIGLWTISGIIIIGASYIASFPEHIFHFKRPYDMEIMETGYKFLWQHTERPDYYKYHPEKKE</sequence>
<keyword evidence="1" id="KW-1133">Transmembrane helix</keyword>
<accession>A0A916Y9J0</accession>
<gene>
    <name evidence="2" type="ORF">GCM10011343_27890</name>
</gene>
<protein>
    <submittedName>
        <fullName evidence="2">Uncharacterized protein</fullName>
    </submittedName>
</protein>
<name>A0A916Y9J0_9FLAO</name>
<organism evidence="2 3">
    <name type="scientific">Flavobacterium orientale</name>
    <dbReference type="NCBI Taxonomy" id="1756020"/>
    <lineage>
        <taxon>Bacteria</taxon>
        <taxon>Pseudomonadati</taxon>
        <taxon>Bacteroidota</taxon>
        <taxon>Flavobacteriia</taxon>
        <taxon>Flavobacteriales</taxon>
        <taxon>Flavobacteriaceae</taxon>
        <taxon>Flavobacterium</taxon>
    </lineage>
</organism>
<feature type="transmembrane region" description="Helical" evidence="1">
    <location>
        <begin position="91"/>
        <end position="111"/>
    </location>
</feature>
<feature type="transmembrane region" description="Helical" evidence="1">
    <location>
        <begin position="7"/>
        <end position="25"/>
    </location>
</feature>
<dbReference type="RefSeq" id="WP_188363226.1">
    <property type="nucleotide sequence ID" value="NZ_BMFG01000018.1"/>
</dbReference>
<keyword evidence="3" id="KW-1185">Reference proteome</keyword>
<comment type="caution">
    <text evidence="2">The sequence shown here is derived from an EMBL/GenBank/DDBJ whole genome shotgun (WGS) entry which is preliminary data.</text>
</comment>
<evidence type="ECO:0000313" key="3">
    <source>
        <dbReference type="Proteomes" id="UP000625735"/>
    </source>
</evidence>